<keyword evidence="3" id="KW-1185">Reference proteome</keyword>
<dbReference type="GO" id="GO:0004519">
    <property type="term" value="F:endonuclease activity"/>
    <property type="evidence" value="ECO:0007669"/>
    <property type="project" value="UniProtKB-KW"/>
</dbReference>
<keyword evidence="2" id="KW-0378">Hydrolase</keyword>
<keyword evidence="2" id="KW-0255">Endonuclease</keyword>
<sequence>MSEQLKKGAPPGTIFAVDPAAVKPTDDKPVLLLLDGHCSHTQNIDLIDLAHENHITIVSLLPHSSYKLHPLDKTFMGHLKSY</sequence>
<organism evidence="2 3">
    <name type="scientific">Popillia japonica</name>
    <name type="common">Japanese beetle</name>
    <dbReference type="NCBI Taxonomy" id="7064"/>
    <lineage>
        <taxon>Eukaryota</taxon>
        <taxon>Metazoa</taxon>
        <taxon>Ecdysozoa</taxon>
        <taxon>Arthropoda</taxon>
        <taxon>Hexapoda</taxon>
        <taxon>Insecta</taxon>
        <taxon>Pterygota</taxon>
        <taxon>Neoptera</taxon>
        <taxon>Endopterygota</taxon>
        <taxon>Coleoptera</taxon>
        <taxon>Polyphaga</taxon>
        <taxon>Scarabaeiformia</taxon>
        <taxon>Scarabaeidae</taxon>
        <taxon>Rutelinae</taxon>
        <taxon>Popillia</taxon>
    </lineage>
</organism>
<accession>A0AAW1KH58</accession>
<dbReference type="Proteomes" id="UP001458880">
    <property type="component" value="Unassembled WGS sequence"/>
</dbReference>
<dbReference type="EMBL" id="JASPKY010000245">
    <property type="protein sequence ID" value="KAK9717234.1"/>
    <property type="molecule type" value="Genomic_DNA"/>
</dbReference>
<dbReference type="InterPro" id="IPR004875">
    <property type="entry name" value="DDE_SF_endonuclease_dom"/>
</dbReference>
<gene>
    <name evidence="2" type="ORF">QE152_g24289</name>
</gene>
<dbReference type="GO" id="GO:0003676">
    <property type="term" value="F:nucleic acid binding"/>
    <property type="evidence" value="ECO:0007669"/>
    <property type="project" value="InterPro"/>
</dbReference>
<protein>
    <submittedName>
        <fullName evidence="2">DDE superfamily endonuclease</fullName>
    </submittedName>
</protein>
<reference evidence="2 3" key="1">
    <citation type="journal article" date="2024" name="BMC Genomics">
        <title>De novo assembly and annotation of Popillia japonica's genome with initial clues to its potential as an invasive pest.</title>
        <authorList>
            <person name="Cucini C."/>
            <person name="Boschi S."/>
            <person name="Funari R."/>
            <person name="Cardaioli E."/>
            <person name="Iannotti N."/>
            <person name="Marturano G."/>
            <person name="Paoli F."/>
            <person name="Bruttini M."/>
            <person name="Carapelli A."/>
            <person name="Frati F."/>
            <person name="Nardi F."/>
        </authorList>
    </citation>
    <scope>NUCLEOTIDE SEQUENCE [LARGE SCALE GENOMIC DNA]</scope>
    <source>
        <strain evidence="2">DMR45628</strain>
    </source>
</reference>
<evidence type="ECO:0000313" key="2">
    <source>
        <dbReference type="EMBL" id="KAK9717234.1"/>
    </source>
</evidence>
<comment type="caution">
    <text evidence="2">The sequence shown here is derived from an EMBL/GenBank/DDBJ whole genome shotgun (WGS) entry which is preliminary data.</text>
</comment>
<evidence type="ECO:0000259" key="1">
    <source>
        <dbReference type="Pfam" id="PF03184"/>
    </source>
</evidence>
<dbReference type="Pfam" id="PF03184">
    <property type="entry name" value="DDE_1"/>
    <property type="match status" value="1"/>
</dbReference>
<evidence type="ECO:0000313" key="3">
    <source>
        <dbReference type="Proteomes" id="UP001458880"/>
    </source>
</evidence>
<keyword evidence="2" id="KW-0540">Nuclease</keyword>
<proteinExistence type="predicted"/>
<dbReference type="AlphaFoldDB" id="A0AAW1KH58"/>
<feature type="domain" description="DDE-1" evidence="1">
    <location>
        <begin position="26"/>
        <end position="81"/>
    </location>
</feature>
<name>A0AAW1KH58_POPJA</name>